<gene>
    <name evidence="1" type="ORF">DHETER_LOCUS5537</name>
</gene>
<accession>A0ACA9M0J2</accession>
<evidence type="ECO:0000313" key="1">
    <source>
        <dbReference type="EMBL" id="CAG8558502.1"/>
    </source>
</evidence>
<name>A0ACA9M0J2_9GLOM</name>
<organism evidence="1 2">
    <name type="scientific">Dentiscutata heterogama</name>
    <dbReference type="NCBI Taxonomy" id="1316150"/>
    <lineage>
        <taxon>Eukaryota</taxon>
        <taxon>Fungi</taxon>
        <taxon>Fungi incertae sedis</taxon>
        <taxon>Mucoromycota</taxon>
        <taxon>Glomeromycotina</taxon>
        <taxon>Glomeromycetes</taxon>
        <taxon>Diversisporales</taxon>
        <taxon>Gigasporaceae</taxon>
        <taxon>Dentiscutata</taxon>
    </lineage>
</organism>
<dbReference type="EMBL" id="CAJVPU010006253">
    <property type="protein sequence ID" value="CAG8558502.1"/>
    <property type="molecule type" value="Genomic_DNA"/>
</dbReference>
<keyword evidence="2" id="KW-1185">Reference proteome</keyword>
<sequence length="39" mass="4503">MSDKSDKNPYSLSKFSSSKSRVNLDNQYVESELEVLDDF</sequence>
<evidence type="ECO:0000313" key="2">
    <source>
        <dbReference type="Proteomes" id="UP000789702"/>
    </source>
</evidence>
<reference evidence="1" key="1">
    <citation type="submission" date="2021-06" db="EMBL/GenBank/DDBJ databases">
        <authorList>
            <person name="Kallberg Y."/>
            <person name="Tangrot J."/>
            <person name="Rosling A."/>
        </authorList>
    </citation>
    <scope>NUCLEOTIDE SEQUENCE</scope>
    <source>
        <strain evidence="1">IL203A</strain>
    </source>
</reference>
<comment type="caution">
    <text evidence="1">The sequence shown here is derived from an EMBL/GenBank/DDBJ whole genome shotgun (WGS) entry which is preliminary data.</text>
</comment>
<dbReference type="Proteomes" id="UP000789702">
    <property type="component" value="Unassembled WGS sequence"/>
</dbReference>
<proteinExistence type="predicted"/>
<protein>
    <submittedName>
        <fullName evidence="1">11359_t:CDS:1</fullName>
    </submittedName>
</protein>